<dbReference type="AlphaFoldDB" id="C2FTV0"/>
<dbReference type="Gene3D" id="3.40.1360.10">
    <property type="match status" value="1"/>
</dbReference>
<sequence>MKRYCFISMKRGTATNRQRKHSRKNYRTPKLYPFNYPIHLLMSKYVNVDDLREIPISDFLARLGHHPARKSGKELFYHSMLRETKQDTPSLTVWDEGGKWIDRGGPNSTGIQGGSIVQLGLAYWPQLSFVEVLNKIKDTCDMQVSMIPAYKPVRSPTEQEQKGYTFELVRTQPIGRNFVLTKYLEARGILDVANGHLHEIYYRNRLDNENKSIFYAIGWKNDLGNWEFSNAKGFKSSIGKKGISVIPGNPSHAVLFEGYMDYLSWLKVNRPDPTPTAIVLNSIVQLKNAIERVKGIPIVDVYFDNDDPGRNCTQRLIEAVPQAKDRSGVYQGYKDYNDMLRDAINEHEIQHQRAGPKR</sequence>
<dbReference type="HOGENOM" id="CLU_070537_1_0_10"/>
<reference evidence="1 2" key="1">
    <citation type="submission" date="2009-01" db="EMBL/GenBank/DDBJ databases">
        <authorList>
            <person name="Qin X."/>
            <person name="Bachman B."/>
            <person name="Battles P."/>
            <person name="Bell A."/>
            <person name="Bess C."/>
            <person name="Bickham C."/>
            <person name="Chaboub L."/>
            <person name="Chen D."/>
            <person name="Coyle M."/>
            <person name="Deiros D.R."/>
            <person name="Dinh H."/>
            <person name="Forbes L."/>
            <person name="Fowler G."/>
            <person name="Francisco L."/>
            <person name="Fu Q."/>
            <person name="Gubbala S."/>
            <person name="Hale W."/>
            <person name="Han Y."/>
            <person name="Hemphill L."/>
            <person name="Highlander S.K."/>
            <person name="Hirani K."/>
            <person name="Hogues M."/>
            <person name="Jackson L."/>
            <person name="Jakkamsetti A."/>
            <person name="Javaid M."/>
            <person name="Jiang H."/>
            <person name="Korchina V."/>
            <person name="Kovar C."/>
            <person name="Lara F."/>
            <person name="Lee S."/>
            <person name="Mata R."/>
            <person name="Mathew T."/>
            <person name="Moen C."/>
            <person name="Morales K."/>
            <person name="Munidasa M."/>
            <person name="Nazareth L."/>
            <person name="Ngo R."/>
            <person name="Nguyen L."/>
            <person name="Okwuonu G."/>
            <person name="Ongeri F."/>
            <person name="Patil S."/>
            <person name="Petrosino J."/>
            <person name="Pham C."/>
            <person name="Pham P."/>
            <person name="Pu L.-L."/>
            <person name="Puazo M."/>
            <person name="Raj R."/>
            <person name="Reid J."/>
            <person name="Rouhana J."/>
            <person name="Saada N."/>
            <person name="Shang Y."/>
            <person name="Simmons D."/>
            <person name="Thornton R."/>
            <person name="Warren J."/>
            <person name="Weissenberger G."/>
            <person name="Zhang J."/>
            <person name="Zhang L."/>
            <person name="Zhou C."/>
            <person name="Zhu D."/>
            <person name="Muzny D."/>
            <person name="Worley K."/>
            <person name="Gibbs R."/>
        </authorList>
    </citation>
    <scope>NUCLEOTIDE SEQUENCE [LARGE SCALE GENOMIC DNA]</scope>
    <source>
        <strain evidence="1 2">ATCC 33300</strain>
    </source>
</reference>
<dbReference type="GO" id="GO:0006260">
    <property type="term" value="P:DNA replication"/>
    <property type="evidence" value="ECO:0007669"/>
    <property type="project" value="InterPro"/>
</dbReference>
<accession>C2FTV0</accession>
<dbReference type="EMBL" id="ACHB01000018">
    <property type="protein sequence ID" value="EEI93580.1"/>
    <property type="molecule type" value="Genomic_DNA"/>
</dbReference>
<name>C2FTV0_SPHSI</name>
<dbReference type="SUPFAM" id="SSF57783">
    <property type="entry name" value="Zinc beta-ribbon"/>
    <property type="match status" value="1"/>
</dbReference>
<dbReference type="InterPro" id="IPR036977">
    <property type="entry name" value="DNA_primase_Znf_CHC2"/>
</dbReference>
<proteinExistence type="predicted"/>
<evidence type="ECO:0008006" key="3">
    <source>
        <dbReference type="Google" id="ProtNLM"/>
    </source>
</evidence>
<evidence type="ECO:0000313" key="2">
    <source>
        <dbReference type="Proteomes" id="UP000006241"/>
    </source>
</evidence>
<dbReference type="GO" id="GO:0003677">
    <property type="term" value="F:DNA binding"/>
    <property type="evidence" value="ECO:0007669"/>
    <property type="project" value="InterPro"/>
</dbReference>
<gene>
    <name evidence="1" type="ORF">HMPREF0765_0732</name>
</gene>
<comment type="caution">
    <text evidence="1">The sequence shown here is derived from an EMBL/GenBank/DDBJ whole genome shotgun (WGS) entry which is preliminary data.</text>
</comment>
<organism evidence="1 2">
    <name type="scientific">Sphingobacterium spiritivorum ATCC 33300</name>
    <dbReference type="NCBI Taxonomy" id="525372"/>
    <lineage>
        <taxon>Bacteria</taxon>
        <taxon>Pseudomonadati</taxon>
        <taxon>Bacteroidota</taxon>
        <taxon>Sphingobacteriia</taxon>
        <taxon>Sphingobacteriales</taxon>
        <taxon>Sphingobacteriaceae</taxon>
        <taxon>Sphingobacterium</taxon>
    </lineage>
</organism>
<dbReference type="Pfam" id="PF13155">
    <property type="entry name" value="Toprim_2"/>
    <property type="match status" value="1"/>
</dbReference>
<dbReference type="GO" id="GO:0008270">
    <property type="term" value="F:zinc ion binding"/>
    <property type="evidence" value="ECO:0007669"/>
    <property type="project" value="InterPro"/>
</dbReference>
<dbReference type="SUPFAM" id="SSF56731">
    <property type="entry name" value="DNA primase core"/>
    <property type="match status" value="1"/>
</dbReference>
<protein>
    <recommendedName>
        <fullName evidence="3">Toprim domain protein</fullName>
    </recommendedName>
</protein>
<dbReference type="Proteomes" id="UP000006241">
    <property type="component" value="Unassembled WGS sequence"/>
</dbReference>
<evidence type="ECO:0000313" key="1">
    <source>
        <dbReference type="EMBL" id="EEI93580.1"/>
    </source>
</evidence>
<dbReference type="Gene3D" id="3.90.580.10">
    <property type="entry name" value="Zinc finger, CHC2-type domain"/>
    <property type="match status" value="1"/>
</dbReference>